<dbReference type="InParanoid" id="A0A2K1QJG8"/>
<name>A0A2K1QJG8_9PEZI</name>
<proteinExistence type="predicted"/>
<evidence type="ECO:0000313" key="1">
    <source>
        <dbReference type="EMBL" id="PNS15042.1"/>
    </source>
</evidence>
<comment type="caution">
    <text evidence="1">The sequence shown here is derived from an EMBL/GenBank/DDBJ whole genome shotgun (WGS) entry which is preliminary data.</text>
</comment>
<organism evidence="1 2">
    <name type="scientific">Sphaceloma murrayae</name>
    <dbReference type="NCBI Taxonomy" id="2082308"/>
    <lineage>
        <taxon>Eukaryota</taxon>
        <taxon>Fungi</taxon>
        <taxon>Dikarya</taxon>
        <taxon>Ascomycota</taxon>
        <taxon>Pezizomycotina</taxon>
        <taxon>Dothideomycetes</taxon>
        <taxon>Dothideomycetidae</taxon>
        <taxon>Myriangiales</taxon>
        <taxon>Elsinoaceae</taxon>
        <taxon>Sphaceloma</taxon>
    </lineage>
</organism>
<evidence type="ECO:0000313" key="2">
    <source>
        <dbReference type="Proteomes" id="UP000243797"/>
    </source>
</evidence>
<dbReference type="OrthoDB" id="5272500at2759"/>
<sequence>MKANTLSVATTNPTPFIISVQDALLLDQNEGFSILRKHLTKSLAYGFCDQHDCKSHEEQQSWLIIRDILHALLAPVVALQDHATTVAQESLQTLRPSDLEYAFYGNARNAFVWLQSFMASELPWCLSVGCPACIVTQALDSESSIRLLLASCFLSAVQSDTDMGRPTLPSFEFFTRAIGQAMADDDLWGPDQLEQIEPKAITLQNAMQDLMYQCQTIELNMTPPDSPDSVVSMDFMKPSVEGMPIRRSSFARKQANMLREEAQWLRSVVKNCWETIDPEEYGAPITTEFVRRMSTVGVEH</sequence>
<dbReference type="STRING" id="2082308.A0A2K1QJG8"/>
<protein>
    <submittedName>
        <fullName evidence="1">Uncharacterized protein</fullName>
    </submittedName>
</protein>
<gene>
    <name evidence="1" type="ORF">CAC42_2271</name>
</gene>
<accession>A0A2K1QJG8</accession>
<dbReference type="EMBL" id="NKHZ01000081">
    <property type="protein sequence ID" value="PNS15042.1"/>
    <property type="molecule type" value="Genomic_DNA"/>
</dbReference>
<dbReference type="Proteomes" id="UP000243797">
    <property type="component" value="Unassembled WGS sequence"/>
</dbReference>
<reference evidence="1 2" key="1">
    <citation type="submission" date="2017-06" db="EMBL/GenBank/DDBJ databases">
        <title>Draft genome sequence of a variant of Elsinoe murrayae.</title>
        <authorList>
            <person name="Cheng Q."/>
        </authorList>
    </citation>
    <scope>NUCLEOTIDE SEQUENCE [LARGE SCALE GENOMIC DNA]</scope>
    <source>
        <strain evidence="1 2">CQ-2017a</strain>
    </source>
</reference>
<dbReference type="AlphaFoldDB" id="A0A2K1QJG8"/>
<keyword evidence="2" id="KW-1185">Reference proteome</keyword>